<dbReference type="AlphaFoldDB" id="A0A480AJP8"/>
<dbReference type="Proteomes" id="UP000301751">
    <property type="component" value="Unassembled WGS sequence"/>
</dbReference>
<dbReference type="EMBL" id="BJCL01000001">
    <property type="protein sequence ID" value="GCL61693.1"/>
    <property type="molecule type" value="Genomic_DNA"/>
</dbReference>
<evidence type="ECO:0000313" key="2">
    <source>
        <dbReference type="Proteomes" id="UP000301751"/>
    </source>
</evidence>
<gene>
    <name evidence="1" type="ORF">AQPW35_07740</name>
</gene>
<dbReference type="RefSeq" id="WP_137731417.1">
    <property type="nucleotide sequence ID" value="NZ_BJCL01000001.1"/>
</dbReference>
<accession>A0A480AJP8</accession>
<sequence>MPADTDIQLWAQELQRLLQLAQEARQSGDTARIEDVQAQLRRFCEDSPKAAQALDDVATKAIFDLDLGVTEAALAGIRSRAAEVQALTKLIAGVAASTQAKAKVLSGETARQAIDAATSAIGSFKQLRDQLDTSDADMATVAASIDKTLAAVQALRNRLEKA</sequence>
<comment type="caution">
    <text evidence="1">The sequence shown here is derived from an EMBL/GenBank/DDBJ whole genome shotgun (WGS) entry which is preliminary data.</text>
</comment>
<keyword evidence="2" id="KW-1185">Reference proteome</keyword>
<reference evidence="2" key="1">
    <citation type="submission" date="2019-03" db="EMBL/GenBank/DDBJ databases">
        <title>Aquabacterium pictum sp.nov., the first bacteriochlorophyll a-containing freshwater bacterium in the genus Aquabacterium of the class Betaproteobacteria.</title>
        <authorList>
            <person name="Hirose S."/>
            <person name="Tank M."/>
            <person name="Hara E."/>
            <person name="Tamaki H."/>
            <person name="Takaichi S."/>
            <person name="Haruta S."/>
            <person name="Hanada S."/>
        </authorList>
    </citation>
    <scope>NUCLEOTIDE SEQUENCE [LARGE SCALE GENOMIC DNA]</scope>
    <source>
        <strain evidence="2">W35</strain>
    </source>
</reference>
<organism evidence="1 2">
    <name type="scientific">Pseudaquabacterium pictum</name>
    <dbReference type="NCBI Taxonomy" id="2315236"/>
    <lineage>
        <taxon>Bacteria</taxon>
        <taxon>Pseudomonadati</taxon>
        <taxon>Pseudomonadota</taxon>
        <taxon>Betaproteobacteria</taxon>
        <taxon>Burkholderiales</taxon>
        <taxon>Sphaerotilaceae</taxon>
        <taxon>Pseudaquabacterium</taxon>
    </lineage>
</organism>
<protein>
    <submittedName>
        <fullName evidence="1">Uncharacterized protein</fullName>
    </submittedName>
</protein>
<proteinExistence type="predicted"/>
<evidence type="ECO:0000313" key="1">
    <source>
        <dbReference type="EMBL" id="GCL61693.1"/>
    </source>
</evidence>
<name>A0A480AJP8_9BURK</name>